<protein>
    <submittedName>
        <fullName evidence="2">Uncharacterized protein</fullName>
    </submittedName>
</protein>
<reference evidence="2 3" key="1">
    <citation type="journal article" date="2021" name="Environ. Microbiol.">
        <title>Gene family expansions and transcriptome signatures uncover fungal adaptations to wood decay.</title>
        <authorList>
            <person name="Hage H."/>
            <person name="Miyauchi S."/>
            <person name="Viragh M."/>
            <person name="Drula E."/>
            <person name="Min B."/>
            <person name="Chaduli D."/>
            <person name="Navarro D."/>
            <person name="Favel A."/>
            <person name="Norest M."/>
            <person name="Lesage-Meessen L."/>
            <person name="Balint B."/>
            <person name="Merenyi Z."/>
            <person name="de Eugenio L."/>
            <person name="Morin E."/>
            <person name="Martinez A.T."/>
            <person name="Baldrian P."/>
            <person name="Stursova M."/>
            <person name="Martinez M.J."/>
            <person name="Novotny C."/>
            <person name="Magnuson J.K."/>
            <person name="Spatafora J.W."/>
            <person name="Maurice S."/>
            <person name="Pangilinan J."/>
            <person name="Andreopoulos W."/>
            <person name="LaButti K."/>
            <person name="Hundley H."/>
            <person name="Na H."/>
            <person name="Kuo A."/>
            <person name="Barry K."/>
            <person name="Lipzen A."/>
            <person name="Henrissat B."/>
            <person name="Riley R."/>
            <person name="Ahrendt S."/>
            <person name="Nagy L.G."/>
            <person name="Grigoriev I.V."/>
            <person name="Martin F."/>
            <person name="Rosso M.N."/>
        </authorList>
    </citation>
    <scope>NUCLEOTIDE SEQUENCE [LARGE SCALE GENOMIC DNA]</scope>
    <source>
        <strain evidence="2 3">CIRM-BRFM 1785</strain>
    </source>
</reference>
<feature type="region of interest" description="Disordered" evidence="1">
    <location>
        <begin position="37"/>
        <end position="131"/>
    </location>
</feature>
<sequence>MDIKKLLRSPSPATPVLLHDMHPEVGRVALQRCGTFPVLIPTPPSQNYTRTNSTSSTPASKPAAATSARHESGNASTTMNVRDAPAKPVAPGPSDNTAGPPGRHPPDDPAANYIERDLPRRPTPAEKARENKMRADALCEISSPQLVRCLRCHSWIKLSAKSAFDPAHWNKHRERCIRRPESVVEELRETNDQQAPFPSDVKPPKVVKRKALPTPSPTPERDADETCSASVADAPFKEDSPLTQFSDSTQASPPPSPTPAPTSPPLTIPDPGPVFEEYLARSQRRPTRDLASPLRRNWQEWSWSQLKKPVWYPEYDDSDDDEEDDRRRVPVSHARASPRAERSRESSAPCCARLLNDRRDAAGAAGPVGGPGRL</sequence>
<name>A0ABQ8K6A2_9APHY</name>
<gene>
    <name evidence="2" type="ORF">C8Q71DRAFT_777253</name>
</gene>
<feature type="compositionally biased region" description="Pro residues" evidence="1">
    <location>
        <begin position="252"/>
        <end position="272"/>
    </location>
</feature>
<proteinExistence type="predicted"/>
<evidence type="ECO:0000313" key="2">
    <source>
        <dbReference type="EMBL" id="KAH9832599.1"/>
    </source>
</evidence>
<dbReference type="EMBL" id="JADCUA010000021">
    <property type="protein sequence ID" value="KAH9832599.1"/>
    <property type="molecule type" value="Genomic_DNA"/>
</dbReference>
<dbReference type="RefSeq" id="XP_047775517.1">
    <property type="nucleotide sequence ID" value="XM_047924701.1"/>
</dbReference>
<organism evidence="2 3">
    <name type="scientific">Rhodofomes roseus</name>
    <dbReference type="NCBI Taxonomy" id="34475"/>
    <lineage>
        <taxon>Eukaryota</taxon>
        <taxon>Fungi</taxon>
        <taxon>Dikarya</taxon>
        <taxon>Basidiomycota</taxon>
        <taxon>Agaricomycotina</taxon>
        <taxon>Agaricomycetes</taxon>
        <taxon>Polyporales</taxon>
        <taxon>Rhodofomes</taxon>
    </lineage>
</organism>
<comment type="caution">
    <text evidence="2">The sequence shown here is derived from an EMBL/GenBank/DDBJ whole genome shotgun (WGS) entry which is preliminary data.</text>
</comment>
<feature type="compositionally biased region" description="Low complexity" evidence="1">
    <location>
        <begin position="53"/>
        <end position="67"/>
    </location>
</feature>
<feature type="region of interest" description="Disordered" evidence="1">
    <location>
        <begin position="309"/>
        <end position="353"/>
    </location>
</feature>
<dbReference type="Proteomes" id="UP000814176">
    <property type="component" value="Unassembled WGS sequence"/>
</dbReference>
<evidence type="ECO:0000256" key="1">
    <source>
        <dbReference type="SAM" id="MobiDB-lite"/>
    </source>
</evidence>
<evidence type="ECO:0000313" key="3">
    <source>
        <dbReference type="Proteomes" id="UP000814176"/>
    </source>
</evidence>
<feature type="compositionally biased region" description="Acidic residues" evidence="1">
    <location>
        <begin position="314"/>
        <end position="324"/>
    </location>
</feature>
<dbReference type="GeneID" id="72005433"/>
<feature type="compositionally biased region" description="Basic and acidic residues" evidence="1">
    <location>
        <begin position="114"/>
        <end position="131"/>
    </location>
</feature>
<keyword evidence="3" id="KW-1185">Reference proteome</keyword>
<accession>A0ABQ8K6A2</accession>
<feature type="region of interest" description="Disordered" evidence="1">
    <location>
        <begin position="187"/>
        <end position="274"/>
    </location>
</feature>